<proteinExistence type="predicted"/>
<evidence type="ECO:0000313" key="10">
    <source>
        <dbReference type="Proteomes" id="UP001458880"/>
    </source>
</evidence>
<keyword evidence="4" id="KW-0804">Transcription</keyword>
<evidence type="ECO:0000256" key="2">
    <source>
        <dbReference type="ARBA" id="ARBA00022491"/>
    </source>
</evidence>
<keyword evidence="3" id="KW-0805">Transcription regulation</keyword>
<dbReference type="PANTHER" id="PTHR35346:SF1">
    <property type="entry name" value="BEN DOMAIN-CONTAINING PROTEIN 6"/>
    <property type="match status" value="1"/>
</dbReference>
<feature type="compositionally biased region" description="Basic residues" evidence="7">
    <location>
        <begin position="170"/>
        <end position="187"/>
    </location>
</feature>
<comment type="caution">
    <text evidence="9">The sequence shown here is derived from an EMBL/GenBank/DDBJ whole genome shotgun (WGS) entry which is preliminary data.</text>
</comment>
<dbReference type="GO" id="GO:0045666">
    <property type="term" value="P:positive regulation of neuron differentiation"/>
    <property type="evidence" value="ECO:0007669"/>
    <property type="project" value="InterPro"/>
</dbReference>
<feature type="region of interest" description="Disordered" evidence="7">
    <location>
        <begin position="157"/>
        <end position="203"/>
    </location>
</feature>
<name>A0AAW1JZF8_POPJA</name>
<dbReference type="PROSITE" id="PS51457">
    <property type="entry name" value="BEN"/>
    <property type="match status" value="1"/>
</dbReference>
<evidence type="ECO:0000256" key="1">
    <source>
        <dbReference type="ARBA" id="ARBA00004123"/>
    </source>
</evidence>
<feature type="compositionally biased region" description="Polar residues" evidence="7">
    <location>
        <begin position="110"/>
        <end position="120"/>
    </location>
</feature>
<dbReference type="GO" id="GO:0005634">
    <property type="term" value="C:nucleus"/>
    <property type="evidence" value="ECO:0007669"/>
    <property type="project" value="UniProtKB-SubCell"/>
</dbReference>
<sequence length="335" mass="38077">MDISTATSEKEMWFIIYFKEGDPDQQFEIVEESRIIRSSQTVLEKGTYISIRFGSCKCLGALVESSDDYNHLKEHFDEIKSRFLAEHSDNHEPDSTSCINDSKTVEKANKGTQTDPDQELTELQTENNKLEKLCSTLEAKRDKLHRNVNAAINNRFKPKKRRSSIPSPIHAKRKEAKFKPAPRKIKRERRELSTTEEETEDSDDDGYVIIGTNKTKIPKAVHKSINWRSYTAAARKLLMCLFDRQTLATHSLTGKPSPAFANAKKPPKMRLDPKIIADIVEIVSEKCGVSASIVRTAITTKCADENKMMRKRMQSGKENADPTMVGIKKELETNK</sequence>
<dbReference type="InterPro" id="IPR018379">
    <property type="entry name" value="BEN_domain"/>
</dbReference>
<dbReference type="GO" id="GO:0045746">
    <property type="term" value="P:negative regulation of Notch signaling pathway"/>
    <property type="evidence" value="ECO:0007669"/>
    <property type="project" value="InterPro"/>
</dbReference>
<dbReference type="Pfam" id="PF10523">
    <property type="entry name" value="BEN"/>
    <property type="match status" value="1"/>
</dbReference>
<gene>
    <name evidence="9" type="ORF">QE152_g26098</name>
</gene>
<keyword evidence="2" id="KW-0678">Repressor</keyword>
<protein>
    <submittedName>
        <fullName evidence="9">BEN domain</fullName>
    </submittedName>
</protein>
<evidence type="ECO:0000256" key="6">
    <source>
        <dbReference type="SAM" id="Coils"/>
    </source>
</evidence>
<feature type="coiled-coil region" evidence="6">
    <location>
        <begin position="120"/>
        <end position="154"/>
    </location>
</feature>
<feature type="domain" description="BEN" evidence="8">
    <location>
        <begin position="211"/>
        <end position="309"/>
    </location>
</feature>
<dbReference type="AlphaFoldDB" id="A0AAW1JZF8"/>
<evidence type="ECO:0000313" key="9">
    <source>
        <dbReference type="EMBL" id="KAK9710296.1"/>
    </source>
</evidence>
<dbReference type="Proteomes" id="UP001458880">
    <property type="component" value="Unassembled WGS sequence"/>
</dbReference>
<dbReference type="PANTHER" id="PTHR35346">
    <property type="entry name" value="BEN DOMAIN-CONTAINING PROTEIN 6"/>
    <property type="match status" value="1"/>
</dbReference>
<evidence type="ECO:0000259" key="8">
    <source>
        <dbReference type="PROSITE" id="PS51457"/>
    </source>
</evidence>
<feature type="compositionally biased region" description="Acidic residues" evidence="7">
    <location>
        <begin position="194"/>
        <end position="203"/>
    </location>
</feature>
<evidence type="ECO:0000256" key="7">
    <source>
        <dbReference type="SAM" id="MobiDB-lite"/>
    </source>
</evidence>
<dbReference type="GO" id="GO:0003677">
    <property type="term" value="F:DNA binding"/>
    <property type="evidence" value="ECO:0007669"/>
    <property type="project" value="InterPro"/>
</dbReference>
<dbReference type="InterPro" id="IPR037496">
    <property type="entry name" value="BEND6-like"/>
</dbReference>
<evidence type="ECO:0000256" key="4">
    <source>
        <dbReference type="ARBA" id="ARBA00023163"/>
    </source>
</evidence>
<organism evidence="9 10">
    <name type="scientific">Popillia japonica</name>
    <name type="common">Japanese beetle</name>
    <dbReference type="NCBI Taxonomy" id="7064"/>
    <lineage>
        <taxon>Eukaryota</taxon>
        <taxon>Metazoa</taxon>
        <taxon>Ecdysozoa</taxon>
        <taxon>Arthropoda</taxon>
        <taxon>Hexapoda</taxon>
        <taxon>Insecta</taxon>
        <taxon>Pterygota</taxon>
        <taxon>Neoptera</taxon>
        <taxon>Endopterygota</taxon>
        <taxon>Coleoptera</taxon>
        <taxon>Polyphaga</taxon>
        <taxon>Scarabaeiformia</taxon>
        <taxon>Scarabaeidae</taxon>
        <taxon>Rutelinae</taxon>
        <taxon>Popillia</taxon>
    </lineage>
</organism>
<keyword evidence="10" id="KW-1185">Reference proteome</keyword>
<dbReference type="GO" id="GO:0003714">
    <property type="term" value="F:transcription corepressor activity"/>
    <property type="evidence" value="ECO:0007669"/>
    <property type="project" value="InterPro"/>
</dbReference>
<dbReference type="SMART" id="SM01025">
    <property type="entry name" value="BEN"/>
    <property type="match status" value="1"/>
</dbReference>
<accession>A0AAW1JZF8</accession>
<evidence type="ECO:0000256" key="5">
    <source>
        <dbReference type="ARBA" id="ARBA00023242"/>
    </source>
</evidence>
<dbReference type="Gene3D" id="1.10.10.2590">
    <property type="entry name" value="BEN domain"/>
    <property type="match status" value="1"/>
</dbReference>
<feature type="region of interest" description="Disordered" evidence="7">
    <location>
        <begin position="88"/>
        <end position="120"/>
    </location>
</feature>
<dbReference type="EMBL" id="JASPKY010000295">
    <property type="protein sequence ID" value="KAK9710296.1"/>
    <property type="molecule type" value="Genomic_DNA"/>
</dbReference>
<keyword evidence="6" id="KW-0175">Coiled coil</keyword>
<evidence type="ECO:0000256" key="3">
    <source>
        <dbReference type="ARBA" id="ARBA00023015"/>
    </source>
</evidence>
<reference evidence="9 10" key="1">
    <citation type="journal article" date="2024" name="BMC Genomics">
        <title>De novo assembly and annotation of Popillia japonica's genome with initial clues to its potential as an invasive pest.</title>
        <authorList>
            <person name="Cucini C."/>
            <person name="Boschi S."/>
            <person name="Funari R."/>
            <person name="Cardaioli E."/>
            <person name="Iannotti N."/>
            <person name="Marturano G."/>
            <person name="Paoli F."/>
            <person name="Bruttini M."/>
            <person name="Carapelli A."/>
            <person name="Frati F."/>
            <person name="Nardi F."/>
        </authorList>
    </citation>
    <scope>NUCLEOTIDE SEQUENCE [LARGE SCALE GENOMIC DNA]</scope>
    <source>
        <strain evidence="9">DMR45628</strain>
    </source>
</reference>
<comment type="subcellular location">
    <subcellularLocation>
        <location evidence="1">Nucleus</location>
    </subcellularLocation>
</comment>
<keyword evidence="5" id="KW-0539">Nucleus</keyword>